<protein>
    <submittedName>
        <fullName evidence="2">Uncharacterized protein</fullName>
    </submittedName>
</protein>
<feature type="region of interest" description="Disordered" evidence="1">
    <location>
        <begin position="22"/>
        <end position="42"/>
    </location>
</feature>
<dbReference type="EMBL" id="OIVN01000931">
    <property type="protein sequence ID" value="SPC87574.1"/>
    <property type="molecule type" value="Genomic_DNA"/>
</dbReference>
<evidence type="ECO:0000313" key="2">
    <source>
        <dbReference type="EMBL" id="SPC87574.1"/>
    </source>
</evidence>
<dbReference type="AlphaFoldDB" id="A0A2N9FLG3"/>
<gene>
    <name evidence="2" type="ORF">FSB_LOCUS15456</name>
</gene>
<sequence>MRFESPPPAKEDHVELHQISHRHIKVPESSETSPDLVRSRQI</sequence>
<reference evidence="2" key="1">
    <citation type="submission" date="2018-02" db="EMBL/GenBank/DDBJ databases">
        <authorList>
            <person name="Cohen D.B."/>
            <person name="Kent A.D."/>
        </authorList>
    </citation>
    <scope>NUCLEOTIDE SEQUENCE</scope>
</reference>
<organism evidence="2">
    <name type="scientific">Fagus sylvatica</name>
    <name type="common">Beechnut</name>
    <dbReference type="NCBI Taxonomy" id="28930"/>
    <lineage>
        <taxon>Eukaryota</taxon>
        <taxon>Viridiplantae</taxon>
        <taxon>Streptophyta</taxon>
        <taxon>Embryophyta</taxon>
        <taxon>Tracheophyta</taxon>
        <taxon>Spermatophyta</taxon>
        <taxon>Magnoliopsida</taxon>
        <taxon>eudicotyledons</taxon>
        <taxon>Gunneridae</taxon>
        <taxon>Pentapetalae</taxon>
        <taxon>rosids</taxon>
        <taxon>fabids</taxon>
        <taxon>Fagales</taxon>
        <taxon>Fagaceae</taxon>
        <taxon>Fagus</taxon>
    </lineage>
</organism>
<evidence type="ECO:0000256" key="1">
    <source>
        <dbReference type="SAM" id="MobiDB-lite"/>
    </source>
</evidence>
<proteinExistence type="predicted"/>
<accession>A0A2N9FLG3</accession>
<name>A0A2N9FLG3_FAGSY</name>